<organism evidence="2 3">
    <name type="scientific">Gonium pectorale</name>
    <name type="common">Green alga</name>
    <dbReference type="NCBI Taxonomy" id="33097"/>
    <lineage>
        <taxon>Eukaryota</taxon>
        <taxon>Viridiplantae</taxon>
        <taxon>Chlorophyta</taxon>
        <taxon>core chlorophytes</taxon>
        <taxon>Chlorophyceae</taxon>
        <taxon>CS clade</taxon>
        <taxon>Chlamydomonadales</taxon>
        <taxon>Volvocaceae</taxon>
        <taxon>Gonium</taxon>
    </lineage>
</organism>
<keyword evidence="3" id="KW-1185">Reference proteome</keyword>
<dbReference type="EMBL" id="LSYV01000011">
    <property type="protein sequence ID" value="KXZ51999.1"/>
    <property type="molecule type" value="Genomic_DNA"/>
</dbReference>
<gene>
    <name evidence="2" type="ORF">GPECTOR_10g1021</name>
</gene>
<evidence type="ECO:0000256" key="1">
    <source>
        <dbReference type="SAM" id="MobiDB-lite"/>
    </source>
</evidence>
<dbReference type="Proteomes" id="UP000075714">
    <property type="component" value="Unassembled WGS sequence"/>
</dbReference>
<sequence length="309" mass="31601">MTEPSGCPPGMLARRRHAGNCSTHLLQGFHTCLATCGVCPALALAVRDSLNLTTPELGGQGSPQPQPQLVVLQRPGPPPCRDDASGCAAAVGLQAAAAGGWVNCAAQPLGVVGACKATCRACMRTASPPPAPPLRQRPPRGGSDFDATSASVDNYAGGADDEEEEEEEDPSRRCFDAIDMCTWWAARDPRVCDRAASDLQRWWWVAVACRRTCGLCVSPDDDDADEAAARASAAAAGSGAVERGAASGGWDADSAAAAAAGLLAAARYGVQVGEGPDGMPRVAAFEAVTDTKLSSCADKEPRVAPTGGT</sequence>
<reference evidence="3" key="1">
    <citation type="journal article" date="2016" name="Nat. Commun.">
        <title>The Gonium pectorale genome demonstrates co-option of cell cycle regulation during the evolution of multicellularity.</title>
        <authorList>
            <person name="Hanschen E.R."/>
            <person name="Marriage T.N."/>
            <person name="Ferris P.J."/>
            <person name="Hamaji T."/>
            <person name="Toyoda A."/>
            <person name="Fujiyama A."/>
            <person name="Neme R."/>
            <person name="Noguchi H."/>
            <person name="Minakuchi Y."/>
            <person name="Suzuki M."/>
            <person name="Kawai-Toyooka H."/>
            <person name="Smith D.R."/>
            <person name="Sparks H."/>
            <person name="Anderson J."/>
            <person name="Bakaric R."/>
            <person name="Luria V."/>
            <person name="Karger A."/>
            <person name="Kirschner M.W."/>
            <person name="Durand P.M."/>
            <person name="Michod R.E."/>
            <person name="Nozaki H."/>
            <person name="Olson B.J."/>
        </authorList>
    </citation>
    <scope>NUCLEOTIDE SEQUENCE [LARGE SCALE GENOMIC DNA]</scope>
    <source>
        <strain evidence="3">NIES-2863</strain>
    </source>
</reference>
<proteinExistence type="predicted"/>
<evidence type="ECO:0000313" key="2">
    <source>
        <dbReference type="EMBL" id="KXZ51999.1"/>
    </source>
</evidence>
<comment type="caution">
    <text evidence="2">The sequence shown here is derived from an EMBL/GenBank/DDBJ whole genome shotgun (WGS) entry which is preliminary data.</text>
</comment>
<dbReference type="STRING" id="33097.A0A150GQ96"/>
<evidence type="ECO:0008006" key="4">
    <source>
        <dbReference type="Google" id="ProtNLM"/>
    </source>
</evidence>
<evidence type="ECO:0000313" key="3">
    <source>
        <dbReference type="Proteomes" id="UP000075714"/>
    </source>
</evidence>
<dbReference type="AlphaFoldDB" id="A0A150GQ96"/>
<name>A0A150GQ96_GONPE</name>
<protein>
    <recommendedName>
        <fullName evidence="4">ShKT domain-containing protein</fullName>
    </recommendedName>
</protein>
<feature type="region of interest" description="Disordered" evidence="1">
    <location>
        <begin position="128"/>
        <end position="171"/>
    </location>
</feature>
<accession>A0A150GQ96</accession>
<dbReference type="OrthoDB" id="416253at2759"/>
<feature type="compositionally biased region" description="Acidic residues" evidence="1">
    <location>
        <begin position="159"/>
        <end position="169"/>
    </location>
</feature>